<dbReference type="AlphaFoldDB" id="A0AAV6YEL3"/>
<dbReference type="Proteomes" id="UP000824782">
    <property type="component" value="Unassembled WGS sequence"/>
</dbReference>
<evidence type="ECO:0000313" key="1">
    <source>
        <dbReference type="EMBL" id="KAG8535989.1"/>
    </source>
</evidence>
<comment type="caution">
    <text evidence="1">The sequence shown here is derived from an EMBL/GenBank/DDBJ whole genome shotgun (WGS) entry which is preliminary data.</text>
</comment>
<sequence>MKVLSQMLRVIQVSPVLRDDSAVEVSILFIYTPQFPVRREGHEMAEPEPSAPPDHRAGLQPLLIVLGCCRWFSFHNLIFFCHCIQVTMWIKE</sequence>
<name>A0AAV6YEL3_ENGPU</name>
<gene>
    <name evidence="1" type="ORF">GDO81_027350</name>
</gene>
<keyword evidence="2" id="KW-1185">Reference proteome</keyword>
<protein>
    <submittedName>
        <fullName evidence="1">Uncharacterized protein</fullName>
    </submittedName>
</protein>
<proteinExistence type="predicted"/>
<dbReference type="EMBL" id="WNYA01052724">
    <property type="protein sequence ID" value="KAG8535989.1"/>
    <property type="molecule type" value="Genomic_DNA"/>
</dbReference>
<organism evidence="1 2">
    <name type="scientific">Engystomops pustulosus</name>
    <name type="common">Tungara frog</name>
    <name type="synonym">Physalaemus pustulosus</name>
    <dbReference type="NCBI Taxonomy" id="76066"/>
    <lineage>
        <taxon>Eukaryota</taxon>
        <taxon>Metazoa</taxon>
        <taxon>Chordata</taxon>
        <taxon>Craniata</taxon>
        <taxon>Vertebrata</taxon>
        <taxon>Euteleostomi</taxon>
        <taxon>Amphibia</taxon>
        <taxon>Batrachia</taxon>
        <taxon>Anura</taxon>
        <taxon>Neobatrachia</taxon>
        <taxon>Hyloidea</taxon>
        <taxon>Leptodactylidae</taxon>
        <taxon>Leiuperinae</taxon>
        <taxon>Engystomops</taxon>
    </lineage>
</organism>
<reference evidence="1" key="1">
    <citation type="thesis" date="2020" institute="ProQuest LLC" country="789 East Eisenhower Parkway, Ann Arbor, MI, USA">
        <title>Comparative Genomics and Chromosome Evolution.</title>
        <authorList>
            <person name="Mudd A.B."/>
        </authorList>
    </citation>
    <scope>NUCLEOTIDE SEQUENCE</scope>
    <source>
        <strain evidence="1">237g6f4</strain>
        <tissue evidence="1">Blood</tissue>
    </source>
</reference>
<evidence type="ECO:0000313" key="2">
    <source>
        <dbReference type="Proteomes" id="UP000824782"/>
    </source>
</evidence>
<accession>A0AAV6YEL3</accession>